<dbReference type="Proteomes" id="UP000000789">
    <property type="component" value="Chromosome"/>
</dbReference>
<feature type="domain" description="NAD(P)-binding" evidence="10">
    <location>
        <begin position="3"/>
        <end position="310"/>
    </location>
</feature>
<dbReference type="STRING" id="403833.Pmob_1064"/>
<comment type="similarity">
    <text evidence="3 9">Belongs to the NAD(P)-dependent epimerase/dehydratase family.</text>
</comment>
<gene>
    <name evidence="11" type="ordered locus">Pmob_1064</name>
</gene>
<dbReference type="KEGG" id="pmo:Pmob_1064"/>
<dbReference type="NCBIfam" id="TIGR01179">
    <property type="entry name" value="galE"/>
    <property type="match status" value="1"/>
</dbReference>
<evidence type="ECO:0000256" key="6">
    <source>
        <dbReference type="ARBA" id="ARBA00023027"/>
    </source>
</evidence>
<dbReference type="EMBL" id="CP000879">
    <property type="protein sequence ID" value="ABX31783.1"/>
    <property type="molecule type" value="Genomic_DNA"/>
</dbReference>
<keyword evidence="12" id="KW-1185">Reference proteome</keyword>
<dbReference type="InterPro" id="IPR036291">
    <property type="entry name" value="NAD(P)-bd_dom_sf"/>
</dbReference>
<keyword evidence="6 9" id="KW-0520">NAD</keyword>
<comment type="catalytic activity">
    <reaction evidence="1 9">
        <text>UDP-alpha-D-glucose = UDP-alpha-D-galactose</text>
        <dbReference type="Rhea" id="RHEA:22168"/>
        <dbReference type="ChEBI" id="CHEBI:58885"/>
        <dbReference type="ChEBI" id="CHEBI:66914"/>
        <dbReference type="EC" id="5.1.3.2"/>
    </reaction>
</comment>
<evidence type="ECO:0000256" key="4">
    <source>
        <dbReference type="ARBA" id="ARBA00013189"/>
    </source>
</evidence>
<proteinExistence type="inferred from homology"/>
<dbReference type="Gene3D" id="3.90.25.10">
    <property type="entry name" value="UDP-galactose 4-epimerase, domain 1"/>
    <property type="match status" value="1"/>
</dbReference>
<dbReference type="EC" id="5.1.3.2" evidence="4 9"/>
<dbReference type="UniPathway" id="UPA00214"/>
<accession>A9BG27</accession>
<sequence length="328" mass="37483">MILVTGGAGYIGSHLVKRLQDQNKEVVVFDNFEKGHRWAVKDVQVVEGDLRNEKDIDYAFENYKIDEVYHFAAFSLVGESMTEPNKYFNNNICGTLNLLKNMQKHKCRYIVFSSTAAVYGEPEKVPITENQPKNPTNIYGQSKLMIEDILNWYSKLDIIRYVALRYFNAAGAYYDGSIGEAHEPETHLIPLVLETALGKRDQLYVYGNDYPTKDGTAVRDYIHVMDLIDAHILAMKWMKENEKSDVFNLGNGQGFTVLEVIKTAEKVTSKKINYEVVERRPGDPAVLIASSKKAEEVLNWHPQNKELEKIISDAWKWHKNKDKNVLGG</sequence>
<dbReference type="AlphaFoldDB" id="A9BG27"/>
<comment type="subunit">
    <text evidence="9">Homodimer.</text>
</comment>
<evidence type="ECO:0000256" key="7">
    <source>
        <dbReference type="ARBA" id="ARBA00023235"/>
    </source>
</evidence>
<dbReference type="InterPro" id="IPR016040">
    <property type="entry name" value="NAD(P)-bd_dom"/>
</dbReference>
<evidence type="ECO:0000256" key="8">
    <source>
        <dbReference type="ARBA" id="ARBA00023277"/>
    </source>
</evidence>
<dbReference type="PANTHER" id="PTHR43725:SF53">
    <property type="entry name" value="UDP-ARABINOSE 4-EPIMERASE 1"/>
    <property type="match status" value="1"/>
</dbReference>
<dbReference type="GO" id="GO:0003978">
    <property type="term" value="F:UDP-glucose 4-epimerase activity"/>
    <property type="evidence" value="ECO:0007669"/>
    <property type="project" value="UniProtKB-UniRule"/>
</dbReference>
<evidence type="ECO:0000259" key="10">
    <source>
        <dbReference type="Pfam" id="PF16363"/>
    </source>
</evidence>
<protein>
    <recommendedName>
        <fullName evidence="5 9">UDP-glucose 4-epimerase</fullName>
        <ecNumber evidence="4 9">5.1.3.2</ecNumber>
    </recommendedName>
</protein>
<evidence type="ECO:0000313" key="12">
    <source>
        <dbReference type="Proteomes" id="UP000000789"/>
    </source>
</evidence>
<dbReference type="PANTHER" id="PTHR43725">
    <property type="entry name" value="UDP-GLUCOSE 4-EPIMERASE"/>
    <property type="match status" value="1"/>
</dbReference>
<reference evidence="11" key="1">
    <citation type="submission" date="2007-11" db="EMBL/GenBank/DDBJ databases">
        <title>Complete sequence of Petroga mobilis SJ95.</title>
        <authorList>
            <consortium name="US DOE Joint Genome Institute"/>
            <person name="Copeland A."/>
            <person name="Lucas S."/>
            <person name="Lapidus A."/>
            <person name="Barry K."/>
            <person name="Glavina del Rio T."/>
            <person name="Dalin E."/>
            <person name="Tice H."/>
            <person name="Pitluck S."/>
            <person name="Meincke L."/>
            <person name="Brettin T."/>
            <person name="Bruce D."/>
            <person name="Detter J.C."/>
            <person name="Han C."/>
            <person name="Kuske C.R."/>
            <person name="Schmutz J."/>
            <person name="Larimer F."/>
            <person name="Land M."/>
            <person name="Hauser L."/>
            <person name="Kyrpides N."/>
            <person name="Mikhailova N."/>
            <person name="Noll K."/>
            <person name="Richardson P."/>
        </authorList>
    </citation>
    <scope>NUCLEOTIDE SEQUENCE [LARGE SCALE GENOMIC DNA]</scope>
    <source>
        <strain evidence="11">SJ95</strain>
    </source>
</reference>
<keyword evidence="7 9" id="KW-0413">Isomerase</keyword>
<organism evidence="11 12">
    <name type="scientific">Petrotoga mobilis (strain DSM 10674 / SJ95)</name>
    <dbReference type="NCBI Taxonomy" id="403833"/>
    <lineage>
        <taxon>Bacteria</taxon>
        <taxon>Thermotogati</taxon>
        <taxon>Thermotogota</taxon>
        <taxon>Thermotogae</taxon>
        <taxon>Petrotogales</taxon>
        <taxon>Petrotogaceae</taxon>
        <taxon>Petrotoga</taxon>
    </lineage>
</organism>
<evidence type="ECO:0000256" key="2">
    <source>
        <dbReference type="ARBA" id="ARBA00001911"/>
    </source>
</evidence>
<dbReference type="GO" id="GO:0033499">
    <property type="term" value="P:galactose catabolic process via UDP-galactose, Leloir pathway"/>
    <property type="evidence" value="ECO:0007669"/>
    <property type="project" value="TreeGrafter"/>
</dbReference>
<comment type="pathway">
    <text evidence="9">Carbohydrate metabolism; galactose metabolism.</text>
</comment>
<dbReference type="OrthoDB" id="9811743at2"/>
<dbReference type="SUPFAM" id="SSF51735">
    <property type="entry name" value="NAD(P)-binding Rossmann-fold domains"/>
    <property type="match status" value="1"/>
</dbReference>
<dbReference type="InterPro" id="IPR005886">
    <property type="entry name" value="UDP_G4E"/>
</dbReference>
<dbReference type="RefSeq" id="WP_012208884.1">
    <property type="nucleotide sequence ID" value="NC_010003.1"/>
</dbReference>
<dbReference type="Gene3D" id="3.40.50.720">
    <property type="entry name" value="NAD(P)-binding Rossmann-like Domain"/>
    <property type="match status" value="1"/>
</dbReference>
<dbReference type="HOGENOM" id="CLU_007383_1_10_0"/>
<evidence type="ECO:0000256" key="1">
    <source>
        <dbReference type="ARBA" id="ARBA00000083"/>
    </source>
</evidence>
<name>A9BG27_PETMO</name>
<evidence type="ECO:0000256" key="9">
    <source>
        <dbReference type="RuleBase" id="RU366046"/>
    </source>
</evidence>
<dbReference type="Pfam" id="PF16363">
    <property type="entry name" value="GDP_Man_Dehyd"/>
    <property type="match status" value="1"/>
</dbReference>
<dbReference type="eggNOG" id="COG1087">
    <property type="taxonomic scope" value="Bacteria"/>
</dbReference>
<comment type="cofactor">
    <cofactor evidence="2 9">
        <name>NAD(+)</name>
        <dbReference type="ChEBI" id="CHEBI:57540"/>
    </cofactor>
</comment>
<evidence type="ECO:0000256" key="3">
    <source>
        <dbReference type="ARBA" id="ARBA00007637"/>
    </source>
</evidence>
<evidence type="ECO:0000256" key="5">
    <source>
        <dbReference type="ARBA" id="ARBA00018569"/>
    </source>
</evidence>
<keyword evidence="8 9" id="KW-0119">Carbohydrate metabolism</keyword>
<evidence type="ECO:0000313" key="11">
    <source>
        <dbReference type="EMBL" id="ABX31783.1"/>
    </source>
</evidence>
<dbReference type="CDD" id="cd05247">
    <property type="entry name" value="UDP_G4E_1_SDR_e"/>
    <property type="match status" value="1"/>
</dbReference>